<gene>
    <name evidence="1" type="ORF">F8C67_08325</name>
</gene>
<dbReference type="Proteomes" id="UP000468650">
    <property type="component" value="Unassembled WGS sequence"/>
</dbReference>
<dbReference type="EMBL" id="WBVO01000006">
    <property type="protein sequence ID" value="KAB2809878.1"/>
    <property type="molecule type" value="Genomic_DNA"/>
</dbReference>
<dbReference type="AlphaFoldDB" id="A0A6N6RKV5"/>
<sequence>MKSAILLGDVIKSTQGKYSVWQLGLKEVLNKYTNDSDDWDIYRGDGFQAKVHQNEVLTAALEIKTFLKSTANKDARMAIAVGEVDYGYKRIAEASGDALVRAGRLFEETRSGIRIDSGVEGIDESLNVTLGLLTFIVENWTQSQAELILYKINHPHLKQTQLAESLGISQGTLSQRLSRTGIDKVQAAIDYIHAQIR</sequence>
<comment type="caution">
    <text evidence="1">The sequence shown here is derived from an EMBL/GenBank/DDBJ whole genome shotgun (WGS) entry which is preliminary data.</text>
</comment>
<keyword evidence="2" id="KW-1185">Reference proteome</keyword>
<name>A0A6N6RKV5_9FLAO</name>
<dbReference type="OrthoDB" id="7064118at2"/>
<accession>A0A6N6RKV5</accession>
<evidence type="ECO:0000313" key="2">
    <source>
        <dbReference type="Proteomes" id="UP000468650"/>
    </source>
</evidence>
<evidence type="ECO:0000313" key="1">
    <source>
        <dbReference type="EMBL" id="KAB2809878.1"/>
    </source>
</evidence>
<dbReference type="RefSeq" id="WP_151667378.1">
    <property type="nucleotide sequence ID" value="NZ_WBVO01000006.1"/>
</dbReference>
<protein>
    <submittedName>
        <fullName evidence="1">Winged helix-turn-helix transcriptional regulator</fullName>
    </submittedName>
</protein>
<organism evidence="1 2">
    <name type="scientific">Phaeocystidibacter luteus</name>
    <dbReference type="NCBI Taxonomy" id="911197"/>
    <lineage>
        <taxon>Bacteria</taxon>
        <taxon>Pseudomonadati</taxon>
        <taxon>Bacteroidota</taxon>
        <taxon>Flavobacteriia</taxon>
        <taxon>Flavobacteriales</taxon>
        <taxon>Phaeocystidibacteraceae</taxon>
        <taxon>Phaeocystidibacter</taxon>
    </lineage>
</organism>
<reference evidence="1 2" key="1">
    <citation type="submission" date="2019-09" db="EMBL/GenBank/DDBJ databases">
        <title>Genomes of family Cryomorphaceae.</title>
        <authorList>
            <person name="Bowman J.P."/>
        </authorList>
    </citation>
    <scope>NUCLEOTIDE SEQUENCE [LARGE SCALE GENOMIC DNA]</scope>
    <source>
        <strain evidence="1 2">LMG 25704</strain>
    </source>
</reference>
<proteinExistence type="predicted"/>